<gene>
    <name evidence="2" type="ORF">PPNO1_LOCUS7234</name>
</gene>
<feature type="region of interest" description="Disordered" evidence="1">
    <location>
        <begin position="1"/>
        <end position="52"/>
    </location>
</feature>
<evidence type="ECO:0000313" key="3">
    <source>
        <dbReference type="Proteomes" id="UP000838763"/>
    </source>
</evidence>
<name>A0A9P1MBT1_9PEZI</name>
<dbReference type="EMBL" id="CALLCH030000016">
    <property type="protein sequence ID" value="CAI4217629.1"/>
    <property type="molecule type" value="Genomic_DNA"/>
</dbReference>
<sequence>MEEISRTTSHGGGRRPLPNPQLASSSMPEDEYEDIVADPSPHGPGSREQCDGSFLDPSNIWIEFEAVRSSAEYHVAEYLRYLAQSRSPANGGEISQGTPKVSSTAALCTLTTGMAAVVNHAKAVVLFSQFAFVASAVTLAVPPA</sequence>
<reference evidence="2" key="1">
    <citation type="submission" date="2022-11" db="EMBL/GenBank/DDBJ databases">
        <authorList>
            <person name="Scott C."/>
            <person name="Bruce N."/>
        </authorList>
    </citation>
    <scope>NUCLEOTIDE SEQUENCE</scope>
</reference>
<keyword evidence="3" id="KW-1185">Reference proteome</keyword>
<organism evidence="2 3">
    <name type="scientific">Parascedosporium putredinis</name>
    <dbReference type="NCBI Taxonomy" id="1442378"/>
    <lineage>
        <taxon>Eukaryota</taxon>
        <taxon>Fungi</taxon>
        <taxon>Dikarya</taxon>
        <taxon>Ascomycota</taxon>
        <taxon>Pezizomycotina</taxon>
        <taxon>Sordariomycetes</taxon>
        <taxon>Hypocreomycetidae</taxon>
        <taxon>Microascales</taxon>
        <taxon>Microascaceae</taxon>
        <taxon>Parascedosporium</taxon>
    </lineage>
</organism>
<evidence type="ECO:0000256" key="1">
    <source>
        <dbReference type="SAM" id="MobiDB-lite"/>
    </source>
</evidence>
<dbReference type="Proteomes" id="UP000838763">
    <property type="component" value="Unassembled WGS sequence"/>
</dbReference>
<comment type="caution">
    <text evidence="2">The sequence shown here is derived from an EMBL/GenBank/DDBJ whole genome shotgun (WGS) entry which is preliminary data.</text>
</comment>
<proteinExistence type="predicted"/>
<protein>
    <submittedName>
        <fullName evidence="2">Uncharacterized protein</fullName>
    </submittedName>
</protein>
<evidence type="ECO:0000313" key="2">
    <source>
        <dbReference type="EMBL" id="CAI4217629.1"/>
    </source>
</evidence>
<dbReference type="AlphaFoldDB" id="A0A9P1MBT1"/>
<dbReference type="OrthoDB" id="5098610at2759"/>
<accession>A0A9P1MBT1</accession>